<dbReference type="Pfam" id="PF00654">
    <property type="entry name" value="Voltage_CLC"/>
    <property type="match status" value="1"/>
</dbReference>
<feature type="transmembrane region" description="Helical" evidence="5">
    <location>
        <begin position="69"/>
        <end position="88"/>
    </location>
</feature>
<dbReference type="EMBL" id="VULX01000002">
    <property type="protein sequence ID" value="MSR90300.1"/>
    <property type="molecule type" value="Genomic_DNA"/>
</dbReference>
<dbReference type="InterPro" id="IPR001807">
    <property type="entry name" value="ClC"/>
</dbReference>
<dbReference type="PANTHER" id="PTHR43427:SF12">
    <property type="entry name" value="CHLORIDE TRANSPORTER"/>
    <property type="match status" value="1"/>
</dbReference>
<feature type="transmembrane region" description="Helical" evidence="5">
    <location>
        <begin position="336"/>
        <end position="355"/>
    </location>
</feature>
<dbReference type="PANTHER" id="PTHR43427">
    <property type="entry name" value="CHLORIDE CHANNEL PROTEIN CLC-E"/>
    <property type="match status" value="1"/>
</dbReference>
<comment type="caution">
    <text evidence="6">The sequence shown here is derived from an EMBL/GenBank/DDBJ whole genome shotgun (WGS) entry which is preliminary data.</text>
</comment>
<dbReference type="InterPro" id="IPR014743">
    <property type="entry name" value="Cl-channel_core"/>
</dbReference>
<reference evidence="6 7" key="1">
    <citation type="submission" date="2019-08" db="EMBL/GenBank/DDBJ databases">
        <title>In-depth cultivation of the pig gut microbiome towards novel bacterial diversity and tailored functional studies.</title>
        <authorList>
            <person name="Wylensek D."/>
            <person name="Hitch T.C.A."/>
            <person name="Clavel T."/>
        </authorList>
    </citation>
    <scope>NUCLEOTIDE SEQUENCE [LARGE SCALE GENOMIC DNA]</scope>
    <source>
        <strain evidence="6 7">WCA-383-APC-5B</strain>
    </source>
</reference>
<organism evidence="6 7">
    <name type="scientific">Inconstantimicrobium porci</name>
    <dbReference type="NCBI Taxonomy" id="2652291"/>
    <lineage>
        <taxon>Bacteria</taxon>
        <taxon>Bacillati</taxon>
        <taxon>Bacillota</taxon>
        <taxon>Clostridia</taxon>
        <taxon>Eubacteriales</taxon>
        <taxon>Clostridiaceae</taxon>
        <taxon>Inconstantimicrobium</taxon>
    </lineage>
</organism>
<dbReference type="GO" id="GO:0016020">
    <property type="term" value="C:membrane"/>
    <property type="evidence" value="ECO:0007669"/>
    <property type="project" value="UniProtKB-SubCell"/>
</dbReference>
<sequence>MERFELDIEDENSLKYLASKKISSIKKYIFTFLKWIVVAGVTGLIGGIVGTLFHISVEYVTKVRVRNDFIILFLPVGGLVIAKLYKICNMSNDPGTNLVISSVRTEEKVPFAMAPLIFISTVITHLFGGSAGREGAALQLGGSIGTQIGNLFRLNKKDMHIVTMCGMSAVFSALFGTPLTATFFSMEVVSIGIIYYSSFIPCIVAALTAYKISLLFAVKPVRYTIESIPALDGAVAVKVIILGVLCAVISILFCESLHKTNKFLADHVKNNYIKVIIGGMLVVALTFLCGSRDYNGAGVEVIAKAINGQAVSYAFLLKIIFTTLTISFGYKGGEIVPTFFIGATFGCTAAGILGLDPGFGAAIGVAALFCGVTNSLITSIVLSIELFGSQGLVLFALACGVSYMLSGYYSLYGTQKIVYSKLRAEYVNRNAK</sequence>
<name>A0A7X2T0M9_9CLOT</name>
<dbReference type="Proteomes" id="UP000460287">
    <property type="component" value="Unassembled WGS sequence"/>
</dbReference>
<dbReference type="RefSeq" id="WP_154530187.1">
    <property type="nucleotide sequence ID" value="NZ_JAQXTV010000145.1"/>
</dbReference>
<dbReference type="AlphaFoldDB" id="A0A7X2T0M9"/>
<gene>
    <name evidence="6" type="ORF">FYJ33_02410</name>
</gene>
<feature type="transmembrane region" description="Helical" evidence="5">
    <location>
        <begin position="310"/>
        <end position="330"/>
    </location>
</feature>
<comment type="subcellular location">
    <subcellularLocation>
        <location evidence="1">Membrane</location>
        <topology evidence="1">Multi-pass membrane protein</topology>
    </subcellularLocation>
</comment>
<feature type="transmembrane region" description="Helical" evidence="5">
    <location>
        <begin position="390"/>
        <end position="411"/>
    </location>
</feature>
<keyword evidence="4 5" id="KW-0472">Membrane</keyword>
<evidence type="ECO:0000256" key="1">
    <source>
        <dbReference type="ARBA" id="ARBA00004141"/>
    </source>
</evidence>
<keyword evidence="2 5" id="KW-0812">Transmembrane</keyword>
<feature type="transmembrane region" description="Helical" evidence="5">
    <location>
        <begin position="32"/>
        <end position="57"/>
    </location>
</feature>
<accession>A0A7X2T0M9</accession>
<protein>
    <submittedName>
        <fullName evidence="6">Chloride channel protein</fullName>
    </submittedName>
</protein>
<proteinExistence type="predicted"/>
<evidence type="ECO:0000313" key="7">
    <source>
        <dbReference type="Proteomes" id="UP000460287"/>
    </source>
</evidence>
<feature type="transmembrane region" description="Helical" evidence="5">
    <location>
        <begin position="109"/>
        <end position="130"/>
    </location>
</feature>
<dbReference type="InterPro" id="IPR050368">
    <property type="entry name" value="ClC-type_chloride_channel"/>
</dbReference>
<dbReference type="Gene3D" id="1.10.3080.10">
    <property type="entry name" value="Clc chloride channel"/>
    <property type="match status" value="1"/>
</dbReference>
<evidence type="ECO:0000313" key="6">
    <source>
        <dbReference type="EMBL" id="MSR90300.1"/>
    </source>
</evidence>
<feature type="transmembrane region" description="Helical" evidence="5">
    <location>
        <begin position="193"/>
        <end position="218"/>
    </location>
</feature>
<keyword evidence="3 5" id="KW-1133">Transmembrane helix</keyword>
<evidence type="ECO:0000256" key="2">
    <source>
        <dbReference type="ARBA" id="ARBA00022692"/>
    </source>
</evidence>
<dbReference type="PRINTS" id="PR00762">
    <property type="entry name" value="CLCHANNEL"/>
</dbReference>
<feature type="transmembrane region" description="Helical" evidence="5">
    <location>
        <begin position="161"/>
        <end position="181"/>
    </location>
</feature>
<evidence type="ECO:0000256" key="3">
    <source>
        <dbReference type="ARBA" id="ARBA00022989"/>
    </source>
</evidence>
<feature type="transmembrane region" description="Helical" evidence="5">
    <location>
        <begin position="230"/>
        <end position="252"/>
    </location>
</feature>
<keyword evidence="7" id="KW-1185">Reference proteome</keyword>
<evidence type="ECO:0000256" key="5">
    <source>
        <dbReference type="SAM" id="Phobius"/>
    </source>
</evidence>
<feature type="transmembrane region" description="Helical" evidence="5">
    <location>
        <begin position="272"/>
        <end position="290"/>
    </location>
</feature>
<evidence type="ECO:0000256" key="4">
    <source>
        <dbReference type="ARBA" id="ARBA00023136"/>
    </source>
</evidence>
<dbReference type="SUPFAM" id="SSF81340">
    <property type="entry name" value="Clc chloride channel"/>
    <property type="match status" value="1"/>
</dbReference>
<dbReference type="GO" id="GO:0015108">
    <property type="term" value="F:chloride transmembrane transporter activity"/>
    <property type="evidence" value="ECO:0007669"/>
    <property type="project" value="InterPro"/>
</dbReference>
<feature type="transmembrane region" description="Helical" evidence="5">
    <location>
        <begin position="362"/>
        <end position="384"/>
    </location>
</feature>